<evidence type="ECO:0000256" key="4">
    <source>
        <dbReference type="ARBA" id="ARBA00022452"/>
    </source>
</evidence>
<dbReference type="SUPFAM" id="SSF56954">
    <property type="entry name" value="Outer membrane efflux proteins (OEP)"/>
    <property type="match status" value="1"/>
</dbReference>
<dbReference type="InterPro" id="IPR051906">
    <property type="entry name" value="TolC-like"/>
</dbReference>
<evidence type="ECO:0000256" key="6">
    <source>
        <dbReference type="ARBA" id="ARBA00023136"/>
    </source>
</evidence>
<evidence type="ECO:0000256" key="3">
    <source>
        <dbReference type="ARBA" id="ARBA00022448"/>
    </source>
</evidence>
<dbReference type="RefSeq" id="WP_207856099.1">
    <property type="nucleotide sequence ID" value="NZ_JAFREP010000001.1"/>
</dbReference>
<keyword evidence="5" id="KW-0812">Transmembrane</keyword>
<dbReference type="Proteomes" id="UP000664417">
    <property type="component" value="Unassembled WGS sequence"/>
</dbReference>
<dbReference type="Pfam" id="PF02321">
    <property type="entry name" value="OEP"/>
    <property type="match status" value="2"/>
</dbReference>
<name>A0A8J7U0T9_9BACT</name>
<dbReference type="PANTHER" id="PTHR30026">
    <property type="entry name" value="OUTER MEMBRANE PROTEIN TOLC"/>
    <property type="match status" value="1"/>
</dbReference>
<dbReference type="PANTHER" id="PTHR30026:SF20">
    <property type="entry name" value="OUTER MEMBRANE PROTEIN TOLC"/>
    <property type="match status" value="1"/>
</dbReference>
<comment type="caution">
    <text evidence="8">The sequence shown here is derived from an EMBL/GenBank/DDBJ whole genome shotgun (WGS) entry which is preliminary data.</text>
</comment>
<keyword evidence="9" id="KW-1185">Reference proteome</keyword>
<dbReference type="Gene3D" id="3.40.50.2300">
    <property type="match status" value="2"/>
</dbReference>
<dbReference type="InterPro" id="IPR003423">
    <property type="entry name" value="OMP_efflux"/>
</dbReference>
<organism evidence="8 9">
    <name type="scientific">Acanthopleuribacter pedis</name>
    <dbReference type="NCBI Taxonomy" id="442870"/>
    <lineage>
        <taxon>Bacteria</taxon>
        <taxon>Pseudomonadati</taxon>
        <taxon>Acidobacteriota</taxon>
        <taxon>Holophagae</taxon>
        <taxon>Acanthopleuribacterales</taxon>
        <taxon>Acanthopleuribacteraceae</taxon>
        <taxon>Acanthopleuribacter</taxon>
    </lineage>
</organism>
<dbReference type="GO" id="GO:1990281">
    <property type="term" value="C:efflux pump complex"/>
    <property type="evidence" value="ECO:0007669"/>
    <property type="project" value="TreeGrafter"/>
</dbReference>
<evidence type="ECO:0000313" key="8">
    <source>
        <dbReference type="EMBL" id="MBO1316862.1"/>
    </source>
</evidence>
<evidence type="ECO:0000256" key="2">
    <source>
        <dbReference type="ARBA" id="ARBA00007613"/>
    </source>
</evidence>
<dbReference type="AlphaFoldDB" id="A0A8J7U0T9"/>
<dbReference type="GO" id="GO:0015562">
    <property type="term" value="F:efflux transmembrane transporter activity"/>
    <property type="evidence" value="ECO:0007669"/>
    <property type="project" value="InterPro"/>
</dbReference>
<evidence type="ECO:0000256" key="5">
    <source>
        <dbReference type="ARBA" id="ARBA00022692"/>
    </source>
</evidence>
<sequence length="793" mass="87949">MRPLLGRGLAVCLVFWFGATALLTAQKPQLRVGLVIDGDSSQVDQTFLPLLKKEIEQLLGRDYEVQFPQAKERCCDWSLDKIRDHFDELVNDDEVDVVVCLGVLASLYACNNGPYDKPVFAPWVIDRRLPGIPFEEGASGVTNLNYLVTSVGLEQDALSIQRLAPVKKLHFVADELFGQVVPGLLQYVADSFGKHGMEAVLVPTSTSSEEVLAQIPPTAEFVYVAPLFRFSQEEKQALYAGLKKRRLPSFALLGEEEVQMGAMAGTSSGSDFLRFYRRIALNIQRALSGEDPGTFPVLVEEGTKLKLNMAVARAVGWYPSWELQNSADLINEEPEITGREFSLRDVVLRAVDRNLEIQAKMAELAAAEAFYEGLRANRRPQISSEVTQLHIDEDTSAASFGAQSERSTTGRISVEQLLYSDSVNAGIEAQRHVLEAQRQELASLRLDIAGEAATRFLNYLKARTLYRIEKDNVGQSLSHLETAQSRRRIGMGNPSEVYRWESQVASDKQRAISAQNQAKSALYALNQVLNEVNQEELLVALEPDLTDESLMTGEGRLAPYVANAFVFEKFRGFMVMVGLEQSPELKRLDLLIKAQKRQVLANKRVYYRPTVAFQGGYNYVFDRKEGAGLDLPGVTLPNAPDAGWSAALNLSLPLYQGGARSANLKQSVMETKQLELSRDLVAQQVELSIRASLRNVGAASAAIDLSRVAAEAARQNMVLVDDSYRKGLASAIDVLDAQSAARVADQAAANAVYDFLIELFTFQRAAANFDFFIDAAERETFFQRLNQFYDNPR</sequence>
<comment type="similarity">
    <text evidence="2">Belongs to the outer membrane factor (OMF) (TC 1.B.17) family.</text>
</comment>
<keyword evidence="7" id="KW-0998">Cell outer membrane</keyword>
<dbReference type="Gene3D" id="1.20.1600.10">
    <property type="entry name" value="Outer membrane efflux proteins (OEP)"/>
    <property type="match status" value="1"/>
</dbReference>
<keyword evidence="6" id="KW-0472">Membrane</keyword>
<evidence type="ECO:0000313" key="9">
    <source>
        <dbReference type="Proteomes" id="UP000664417"/>
    </source>
</evidence>
<evidence type="ECO:0000256" key="7">
    <source>
        <dbReference type="ARBA" id="ARBA00023237"/>
    </source>
</evidence>
<dbReference type="GO" id="GO:0009279">
    <property type="term" value="C:cell outer membrane"/>
    <property type="evidence" value="ECO:0007669"/>
    <property type="project" value="UniProtKB-SubCell"/>
</dbReference>
<reference evidence="8" key="1">
    <citation type="submission" date="2021-03" db="EMBL/GenBank/DDBJ databases">
        <authorList>
            <person name="Wang G."/>
        </authorList>
    </citation>
    <scope>NUCLEOTIDE SEQUENCE</scope>
    <source>
        <strain evidence="8">KCTC 12899</strain>
    </source>
</reference>
<keyword evidence="3" id="KW-0813">Transport</keyword>
<gene>
    <name evidence="8" type="ORF">J3U88_00220</name>
</gene>
<keyword evidence="4" id="KW-1134">Transmembrane beta strand</keyword>
<proteinExistence type="inferred from homology"/>
<comment type="subcellular location">
    <subcellularLocation>
        <location evidence="1">Cell outer membrane</location>
    </subcellularLocation>
</comment>
<evidence type="ECO:0000256" key="1">
    <source>
        <dbReference type="ARBA" id="ARBA00004442"/>
    </source>
</evidence>
<protein>
    <submittedName>
        <fullName evidence="8">TolC family protein</fullName>
    </submittedName>
</protein>
<dbReference type="EMBL" id="JAFREP010000001">
    <property type="protein sequence ID" value="MBO1316862.1"/>
    <property type="molecule type" value="Genomic_DNA"/>
</dbReference>
<dbReference type="GO" id="GO:0015288">
    <property type="term" value="F:porin activity"/>
    <property type="evidence" value="ECO:0007669"/>
    <property type="project" value="TreeGrafter"/>
</dbReference>
<accession>A0A8J7U0T9</accession>